<evidence type="ECO:0008006" key="3">
    <source>
        <dbReference type="Google" id="ProtNLM"/>
    </source>
</evidence>
<name>A0A0F3H3W6_9BACT</name>
<reference evidence="1 2" key="1">
    <citation type="submission" date="2015-02" db="EMBL/GenBank/DDBJ databases">
        <title>Single-cell genomics of uncultivated deep-branching MTB reveals a conserved set of magnetosome genes.</title>
        <authorList>
            <person name="Kolinko S."/>
            <person name="Richter M."/>
            <person name="Glockner F.O."/>
            <person name="Brachmann A."/>
            <person name="Schuler D."/>
        </authorList>
    </citation>
    <scope>NUCLEOTIDE SEQUENCE [LARGE SCALE GENOMIC DNA]</scope>
    <source>
        <strain evidence="1">TM-1</strain>
    </source>
</reference>
<comment type="caution">
    <text evidence="1">The sequence shown here is derived from an EMBL/GenBank/DDBJ whole genome shotgun (WGS) entry which is preliminary data.</text>
</comment>
<gene>
    <name evidence="1" type="ORF">MBAV_000156</name>
</gene>
<dbReference type="Proteomes" id="UP000033423">
    <property type="component" value="Unassembled WGS sequence"/>
</dbReference>
<accession>A0A0F3H3W6</accession>
<dbReference type="AlphaFoldDB" id="A0A0F3H3W6"/>
<dbReference type="EMBL" id="LACI01000074">
    <property type="protein sequence ID" value="KJU87653.1"/>
    <property type="molecule type" value="Genomic_DNA"/>
</dbReference>
<evidence type="ECO:0000313" key="2">
    <source>
        <dbReference type="Proteomes" id="UP000033423"/>
    </source>
</evidence>
<evidence type="ECO:0000313" key="1">
    <source>
        <dbReference type="EMBL" id="KJU87653.1"/>
    </source>
</evidence>
<sequence length="317" mass="34923">MAIPRAAGVPNYSSSGTSNWNPIIFSGKVEERFRAITCFKDIANTDFEGEIKDQGDTVRIMFAPKSQVEPYVKGQKLTIHQGEQPGSELTIDKAFFYSTMVNDVDVHQMNMKYYEMYAKDVAYEMGIKIEKDIFGSIYASVLPTNSGAAAGKLSAQYNLGTAGAPLVVNASNCIDILADAASVLQEQDVPVDGTWSIVLPAWYANRLSKSDIKNAAFFGDAKNAVIHGGPTEAGMWGHINGLKLFTNNNLHSVVDGGKTCYYVYFLSRRALTFASQIVKAETLRIGDYFGDNLRGFHVYGYKVIRPEAFGVIYMTFQ</sequence>
<protein>
    <recommendedName>
        <fullName evidence="3">Capsid protein</fullName>
    </recommendedName>
</protein>
<organism evidence="1 2">
    <name type="scientific">Candidatus Magnetobacterium bavaricum</name>
    <dbReference type="NCBI Taxonomy" id="29290"/>
    <lineage>
        <taxon>Bacteria</taxon>
        <taxon>Pseudomonadati</taxon>
        <taxon>Nitrospirota</taxon>
        <taxon>Thermodesulfovibrionia</taxon>
        <taxon>Thermodesulfovibrionales</taxon>
        <taxon>Candidatus Magnetobacteriaceae</taxon>
        <taxon>Candidatus Magnetobacterium</taxon>
    </lineage>
</organism>
<keyword evidence="2" id="KW-1185">Reference proteome</keyword>
<proteinExistence type="predicted"/>